<keyword evidence="3" id="KW-1185">Reference proteome</keyword>
<evidence type="ECO:0000313" key="2">
    <source>
        <dbReference type="EMBL" id="ADQ80345.1"/>
    </source>
</evidence>
<dbReference type="Proteomes" id="UP000008718">
    <property type="component" value="Chromosome"/>
</dbReference>
<feature type="transmembrane region" description="Helical" evidence="1">
    <location>
        <begin position="83"/>
        <end position="103"/>
    </location>
</feature>
<reference evidence="2 3" key="2">
    <citation type="journal article" date="2011" name="Stand. Genomic Sci.">
        <title>Complete genome sequence of Paludibacter propionicigenes type strain (WB4).</title>
        <authorList>
            <person name="Gronow S."/>
            <person name="Munk C."/>
            <person name="Lapidus A."/>
            <person name="Nolan M."/>
            <person name="Lucas S."/>
            <person name="Hammon N."/>
            <person name="Deshpande S."/>
            <person name="Cheng J.F."/>
            <person name="Tapia R."/>
            <person name="Han C."/>
            <person name="Goodwin L."/>
            <person name="Pitluck S."/>
            <person name="Liolios K."/>
            <person name="Ivanova N."/>
            <person name="Mavromatis K."/>
            <person name="Mikhailova N."/>
            <person name="Pati A."/>
            <person name="Chen A."/>
            <person name="Palaniappan K."/>
            <person name="Land M."/>
            <person name="Hauser L."/>
            <person name="Chang Y.J."/>
            <person name="Jeffries C.D."/>
            <person name="Brambilla E."/>
            <person name="Rohde M."/>
            <person name="Goker M."/>
            <person name="Detter J.C."/>
            <person name="Woyke T."/>
            <person name="Bristow J."/>
            <person name="Eisen J.A."/>
            <person name="Markowitz V."/>
            <person name="Hugenholtz P."/>
            <person name="Kyrpides N.C."/>
            <person name="Klenk H.P."/>
        </authorList>
    </citation>
    <scope>NUCLEOTIDE SEQUENCE [LARGE SCALE GENOMIC DNA]</scope>
    <source>
        <strain evidence="3">DSM 17365 / JCM 13257 / WB4</strain>
    </source>
</reference>
<accession>E4T6K1</accession>
<dbReference type="HOGENOM" id="CLU_888079_0_0_10"/>
<name>E4T6K1_PALPW</name>
<keyword evidence="1" id="KW-1133">Transmembrane helix</keyword>
<keyword evidence="1" id="KW-0812">Transmembrane</keyword>
<sequence length="313" mass="37084">MNQELTYYRRFKKNFEISDFLVDFLGALCPGLLFCLAIVLTFGSTSIYLIYQIKALVSIYLPHNENINAYRFLDTFSSFVKGFSFYFALVVLVSSYVLGQFLYRKDPKDADNASYLRILKKENKKNKNWGGDWVEHYKIDELKNCVVEYPYRYLKSYFEKRGLLHLAKIIPWDETDFTKRSKTFINLLKIRINYYRPDCMGEILKNEGHIRLMSSLWHSLRYIKTISLLCIFANILISLINLNTIQYLLIPIYCSIVVYIFAKIWKIVIESFYHYQRAREVFFVLETAYIVSLDHNDIFKSINYSSSDTSTKK</sequence>
<feature type="transmembrane region" description="Helical" evidence="1">
    <location>
        <begin position="248"/>
        <end position="269"/>
    </location>
</feature>
<feature type="transmembrane region" description="Helical" evidence="1">
    <location>
        <begin position="222"/>
        <end position="242"/>
    </location>
</feature>
<reference key="1">
    <citation type="submission" date="2010-11" db="EMBL/GenBank/DDBJ databases">
        <title>The complete genome of Paludibacter propionicigenes DSM 17365.</title>
        <authorList>
            <consortium name="US DOE Joint Genome Institute (JGI-PGF)"/>
            <person name="Lucas S."/>
            <person name="Copeland A."/>
            <person name="Lapidus A."/>
            <person name="Bruce D."/>
            <person name="Goodwin L."/>
            <person name="Pitluck S."/>
            <person name="Kyrpides N."/>
            <person name="Mavromatis K."/>
            <person name="Ivanova N."/>
            <person name="Munk A.C."/>
            <person name="Brettin T."/>
            <person name="Detter J.C."/>
            <person name="Han C."/>
            <person name="Tapia R."/>
            <person name="Land M."/>
            <person name="Hauser L."/>
            <person name="Markowitz V."/>
            <person name="Cheng J.-F."/>
            <person name="Hugenholtz P."/>
            <person name="Woyke T."/>
            <person name="Wu D."/>
            <person name="Gronow S."/>
            <person name="Wellnitz S."/>
            <person name="Brambilla E."/>
            <person name="Klenk H.-P."/>
            <person name="Eisen J.A."/>
        </authorList>
    </citation>
    <scope>NUCLEOTIDE SEQUENCE</scope>
    <source>
        <strain>WB4</strain>
    </source>
</reference>
<proteinExistence type="predicted"/>
<protein>
    <submittedName>
        <fullName evidence="2">Uncharacterized protein</fullName>
    </submittedName>
</protein>
<dbReference type="OrthoDB" id="10007435at2"/>
<dbReference type="RefSeq" id="WP_013445714.1">
    <property type="nucleotide sequence ID" value="NC_014734.1"/>
</dbReference>
<dbReference type="eggNOG" id="ENOG502ZF0X">
    <property type="taxonomic scope" value="Bacteria"/>
</dbReference>
<evidence type="ECO:0000313" key="3">
    <source>
        <dbReference type="Proteomes" id="UP000008718"/>
    </source>
</evidence>
<keyword evidence="1" id="KW-0472">Membrane</keyword>
<dbReference type="EMBL" id="CP002345">
    <property type="protein sequence ID" value="ADQ80345.1"/>
    <property type="molecule type" value="Genomic_DNA"/>
</dbReference>
<feature type="transmembrane region" description="Helical" evidence="1">
    <location>
        <begin position="20"/>
        <end position="51"/>
    </location>
</feature>
<organism evidence="2 3">
    <name type="scientific">Paludibacter propionicigenes (strain DSM 17365 / JCM 13257 / WB4)</name>
    <dbReference type="NCBI Taxonomy" id="694427"/>
    <lineage>
        <taxon>Bacteria</taxon>
        <taxon>Pseudomonadati</taxon>
        <taxon>Bacteroidota</taxon>
        <taxon>Bacteroidia</taxon>
        <taxon>Bacteroidales</taxon>
        <taxon>Paludibacteraceae</taxon>
        <taxon>Paludibacter</taxon>
    </lineage>
</organism>
<evidence type="ECO:0000256" key="1">
    <source>
        <dbReference type="SAM" id="Phobius"/>
    </source>
</evidence>
<dbReference type="KEGG" id="ppn:Palpr_2209"/>
<dbReference type="AlphaFoldDB" id="E4T6K1"/>
<gene>
    <name evidence="2" type="ordered locus">Palpr_2209</name>
</gene>
<dbReference type="STRING" id="694427.Palpr_2209"/>